<gene>
    <name evidence="1" type="ORF">ACFFHF_22145</name>
</gene>
<keyword evidence="2" id="KW-1185">Reference proteome</keyword>
<organism evidence="1 2">
    <name type="scientific">Robertmurraya beringensis</name>
    <dbReference type="NCBI Taxonomy" id="641660"/>
    <lineage>
        <taxon>Bacteria</taxon>
        <taxon>Bacillati</taxon>
        <taxon>Bacillota</taxon>
        <taxon>Bacilli</taxon>
        <taxon>Bacillales</taxon>
        <taxon>Bacillaceae</taxon>
        <taxon>Robertmurraya</taxon>
    </lineage>
</organism>
<name>A0ABV6KX15_9BACI</name>
<dbReference type="RefSeq" id="WP_377059079.1">
    <property type="nucleotide sequence ID" value="NZ_JBHLUU010000125.1"/>
</dbReference>
<proteinExistence type="predicted"/>
<evidence type="ECO:0008006" key="3">
    <source>
        <dbReference type="Google" id="ProtNLM"/>
    </source>
</evidence>
<evidence type="ECO:0000313" key="1">
    <source>
        <dbReference type="EMBL" id="MFC0477893.1"/>
    </source>
</evidence>
<evidence type="ECO:0000313" key="2">
    <source>
        <dbReference type="Proteomes" id="UP001589738"/>
    </source>
</evidence>
<accession>A0ABV6KX15</accession>
<dbReference type="EMBL" id="JBHLUU010000125">
    <property type="protein sequence ID" value="MFC0477893.1"/>
    <property type="molecule type" value="Genomic_DNA"/>
</dbReference>
<sequence length="135" mass="15482">MAKSNEQKDRLSYLEENPPKIIGGYKRQGWAVKVLDKISNDPLEVEEDGTLTATAILEAKDMTYYPAFLSIDSSKKGQVVGVYLLFEEEEQYNLIPLELAQDFIPGVDRILTPFRYRTLAKIENDAYQLNWPDFS</sequence>
<comment type="caution">
    <text evidence="1">The sequence shown here is derived from an EMBL/GenBank/DDBJ whole genome shotgun (WGS) entry which is preliminary data.</text>
</comment>
<protein>
    <recommendedName>
        <fullName evidence="3">DUF35 domain-containing protein</fullName>
    </recommendedName>
</protein>
<reference evidence="1 2" key="1">
    <citation type="submission" date="2024-09" db="EMBL/GenBank/DDBJ databases">
        <authorList>
            <person name="Sun Q."/>
            <person name="Mori K."/>
        </authorList>
    </citation>
    <scope>NUCLEOTIDE SEQUENCE [LARGE SCALE GENOMIC DNA]</scope>
    <source>
        <strain evidence="1 2">CGMCC 1.9126</strain>
    </source>
</reference>
<dbReference type="Proteomes" id="UP001589738">
    <property type="component" value="Unassembled WGS sequence"/>
</dbReference>